<name>A0A0W1RCA1_9EURY</name>
<organism evidence="2 3">
    <name type="scientific">Haloprofundus marisrubri</name>
    <dbReference type="NCBI Taxonomy" id="1514971"/>
    <lineage>
        <taxon>Archaea</taxon>
        <taxon>Methanobacteriati</taxon>
        <taxon>Methanobacteriota</taxon>
        <taxon>Stenosarchaea group</taxon>
        <taxon>Halobacteria</taxon>
        <taxon>Halobacteriales</taxon>
        <taxon>Haloferacaceae</taxon>
        <taxon>Haloprofundus</taxon>
    </lineage>
</organism>
<evidence type="ECO:0000313" key="2">
    <source>
        <dbReference type="EMBL" id="KTG10745.1"/>
    </source>
</evidence>
<dbReference type="STRING" id="1514971.AUR64_06010"/>
<feature type="compositionally biased region" description="Polar residues" evidence="1">
    <location>
        <begin position="18"/>
        <end position="44"/>
    </location>
</feature>
<proteinExistence type="predicted"/>
<gene>
    <name evidence="2" type="ORF">AUR64_06010</name>
</gene>
<keyword evidence="3" id="KW-1185">Reference proteome</keyword>
<dbReference type="AlphaFoldDB" id="A0A0W1RCA1"/>
<evidence type="ECO:0000313" key="3">
    <source>
        <dbReference type="Proteomes" id="UP000054387"/>
    </source>
</evidence>
<comment type="caution">
    <text evidence="2">The sequence shown here is derived from an EMBL/GenBank/DDBJ whole genome shotgun (WGS) entry which is preliminary data.</text>
</comment>
<feature type="region of interest" description="Disordered" evidence="1">
    <location>
        <begin position="18"/>
        <end position="52"/>
    </location>
</feature>
<feature type="compositionally biased region" description="Low complexity" evidence="1">
    <location>
        <begin position="293"/>
        <end position="311"/>
    </location>
</feature>
<dbReference type="RefSeq" id="WP_058580543.1">
    <property type="nucleotide sequence ID" value="NZ_LOPU01000016.1"/>
</dbReference>
<dbReference type="OrthoDB" id="270566at2157"/>
<sequence length="311" mass="33223">MPSRRAVVAAGLVALSGCSTASTDEGETGENQQTESRSNRTTTDGEAESATPMQGFHIGETADIDGASVTVSAITAQESVYVTRIDSMDVRTAHSARFVFASVTVETESPFPVSRFSLVDADGHTSEYTDFGNRPGYSVVPDSGPHQLLDADGPDGWVGFSVPAPYDGDELRLTATAGDETATWNPPDELAETLRAPLPTFEYAEVEIAETAPLDGFFEMSVTVRNTSETDGTFRGSPNVDEMLYGPFSLSVPAGSEKRWTTEMRTSEYADEDGDEIELSLYSPLEAVERTVTAEASESSAAPTPSKLRSN</sequence>
<accession>A0A0W1RCA1</accession>
<feature type="region of interest" description="Disordered" evidence="1">
    <location>
        <begin position="291"/>
        <end position="311"/>
    </location>
</feature>
<protein>
    <recommendedName>
        <fullName evidence="4">DUF4352 domain-containing protein</fullName>
    </recommendedName>
</protein>
<evidence type="ECO:0000256" key="1">
    <source>
        <dbReference type="SAM" id="MobiDB-lite"/>
    </source>
</evidence>
<evidence type="ECO:0008006" key="4">
    <source>
        <dbReference type="Google" id="ProtNLM"/>
    </source>
</evidence>
<reference evidence="2 3" key="1">
    <citation type="submission" date="2015-12" db="EMBL/GenBank/DDBJ databases">
        <title>Haloprofundus marisrubri gen. nov., sp. nov., an extremely halophilic archaeon isolated from the Discovery deep brine-seawater interface in the Red Sea.</title>
        <authorList>
            <person name="Zhang G."/>
            <person name="Stingl U."/>
            <person name="Rashid M."/>
        </authorList>
    </citation>
    <scope>NUCLEOTIDE SEQUENCE [LARGE SCALE GENOMIC DNA]</scope>
    <source>
        <strain evidence="2 3">SB9</strain>
    </source>
</reference>
<dbReference type="Proteomes" id="UP000054387">
    <property type="component" value="Unassembled WGS sequence"/>
</dbReference>
<dbReference type="PROSITE" id="PS51257">
    <property type="entry name" value="PROKAR_LIPOPROTEIN"/>
    <property type="match status" value="1"/>
</dbReference>
<dbReference type="EMBL" id="LOPU01000016">
    <property type="protein sequence ID" value="KTG10745.1"/>
    <property type="molecule type" value="Genomic_DNA"/>
</dbReference>